<dbReference type="Pfam" id="PF00665">
    <property type="entry name" value="rve"/>
    <property type="match status" value="1"/>
</dbReference>
<dbReference type="GO" id="GO:0003676">
    <property type="term" value="F:nucleic acid binding"/>
    <property type="evidence" value="ECO:0007669"/>
    <property type="project" value="InterPro"/>
</dbReference>
<dbReference type="InterPro" id="IPR012337">
    <property type="entry name" value="RNaseH-like_sf"/>
</dbReference>
<keyword evidence="4" id="KW-1185">Reference proteome</keyword>
<dbReference type="FunFam" id="3.30.420.10:FF:000063">
    <property type="entry name" value="Retrovirus-related Pol polyprotein from transposon 297-like Protein"/>
    <property type="match status" value="1"/>
</dbReference>
<dbReference type="OrthoDB" id="444601at2759"/>
<feature type="domain" description="Integrase catalytic" evidence="2">
    <location>
        <begin position="63"/>
        <end position="164"/>
    </location>
</feature>
<name>A0A2G8KB93_STIJA</name>
<accession>A0A2G8KB93</accession>
<dbReference type="PANTHER" id="PTHR37984">
    <property type="entry name" value="PROTEIN CBG26694"/>
    <property type="match status" value="1"/>
</dbReference>
<comment type="caution">
    <text evidence="3">The sequence shown here is derived from an EMBL/GenBank/DDBJ whole genome shotgun (WGS) entry which is preliminary data.</text>
</comment>
<evidence type="ECO:0000259" key="2">
    <source>
        <dbReference type="PROSITE" id="PS50994"/>
    </source>
</evidence>
<proteinExistence type="predicted"/>
<dbReference type="InterPro" id="IPR001584">
    <property type="entry name" value="Integrase_cat-core"/>
</dbReference>
<evidence type="ECO:0000313" key="3">
    <source>
        <dbReference type="EMBL" id="PIK45274.1"/>
    </source>
</evidence>
<dbReference type="Pfam" id="PF17921">
    <property type="entry name" value="Integrase_H2C2"/>
    <property type="match status" value="1"/>
</dbReference>
<dbReference type="InterPro" id="IPR050951">
    <property type="entry name" value="Retrovirus_Pol_polyprotein"/>
</dbReference>
<gene>
    <name evidence="3" type="ORF">BSL78_17871</name>
</gene>
<dbReference type="InterPro" id="IPR036397">
    <property type="entry name" value="RNaseH_sf"/>
</dbReference>
<evidence type="ECO:0000313" key="4">
    <source>
        <dbReference type="Proteomes" id="UP000230750"/>
    </source>
</evidence>
<evidence type="ECO:0000256" key="1">
    <source>
        <dbReference type="SAM" id="MobiDB-lite"/>
    </source>
</evidence>
<dbReference type="SUPFAM" id="SSF53098">
    <property type="entry name" value="Ribonuclease H-like"/>
    <property type="match status" value="1"/>
</dbReference>
<dbReference type="InterPro" id="IPR041588">
    <property type="entry name" value="Integrase_H2C2"/>
</dbReference>
<feature type="compositionally biased region" description="Polar residues" evidence="1">
    <location>
        <begin position="227"/>
        <end position="242"/>
    </location>
</feature>
<feature type="region of interest" description="Disordered" evidence="1">
    <location>
        <begin position="227"/>
        <end position="246"/>
    </location>
</feature>
<sequence>MRQNILQQLHVPHLGREKTKLLARETVYWPNINKHIDDLVHSCAICQEHQPSQQAEPLLQHDLPTKPWNTIGVDLFEFSDNQWLIIADYYTKYPIIRKIPGNCSSHAVIIAMKQVFSEHGIPEKVVSDNGPQFASELFKQFASAWSFDHVTSPRRPQGNGFIERQTLPPLYPGQHVHVQNQDTGHWFPATVRNKTAEPRSYIIETPNGKVVRRNRQHIREAAVLPTFPSTSNTTDSSHQSGNADPAKHVTFYTPAAEASGDRSRFGRLLRPPQRFSPD</sequence>
<dbReference type="EMBL" id="MRZV01000722">
    <property type="protein sequence ID" value="PIK45274.1"/>
    <property type="molecule type" value="Genomic_DNA"/>
</dbReference>
<dbReference type="PANTHER" id="PTHR37984:SF7">
    <property type="entry name" value="INTEGRASE CATALYTIC DOMAIN-CONTAINING PROTEIN"/>
    <property type="match status" value="1"/>
</dbReference>
<dbReference type="Gene3D" id="1.10.340.70">
    <property type="match status" value="1"/>
</dbReference>
<reference evidence="3 4" key="1">
    <citation type="journal article" date="2017" name="PLoS Biol.">
        <title>The sea cucumber genome provides insights into morphological evolution and visceral regeneration.</title>
        <authorList>
            <person name="Zhang X."/>
            <person name="Sun L."/>
            <person name="Yuan J."/>
            <person name="Sun Y."/>
            <person name="Gao Y."/>
            <person name="Zhang L."/>
            <person name="Li S."/>
            <person name="Dai H."/>
            <person name="Hamel J.F."/>
            <person name="Liu C."/>
            <person name="Yu Y."/>
            <person name="Liu S."/>
            <person name="Lin W."/>
            <person name="Guo K."/>
            <person name="Jin S."/>
            <person name="Xu P."/>
            <person name="Storey K.B."/>
            <person name="Huan P."/>
            <person name="Zhang T."/>
            <person name="Zhou Y."/>
            <person name="Zhang J."/>
            <person name="Lin C."/>
            <person name="Li X."/>
            <person name="Xing L."/>
            <person name="Huo D."/>
            <person name="Sun M."/>
            <person name="Wang L."/>
            <person name="Mercier A."/>
            <person name="Li F."/>
            <person name="Yang H."/>
            <person name="Xiang J."/>
        </authorList>
    </citation>
    <scope>NUCLEOTIDE SEQUENCE [LARGE SCALE GENOMIC DNA]</scope>
    <source>
        <strain evidence="3">Shaxun</strain>
        <tissue evidence="3">Muscle</tissue>
    </source>
</reference>
<dbReference type="PROSITE" id="PS50994">
    <property type="entry name" value="INTEGRASE"/>
    <property type="match status" value="1"/>
</dbReference>
<dbReference type="GO" id="GO:0015074">
    <property type="term" value="P:DNA integration"/>
    <property type="evidence" value="ECO:0007669"/>
    <property type="project" value="InterPro"/>
</dbReference>
<feature type="region of interest" description="Disordered" evidence="1">
    <location>
        <begin position="253"/>
        <end position="278"/>
    </location>
</feature>
<dbReference type="Proteomes" id="UP000230750">
    <property type="component" value="Unassembled WGS sequence"/>
</dbReference>
<dbReference type="Gene3D" id="3.30.420.10">
    <property type="entry name" value="Ribonuclease H-like superfamily/Ribonuclease H"/>
    <property type="match status" value="1"/>
</dbReference>
<dbReference type="AlphaFoldDB" id="A0A2G8KB93"/>
<organism evidence="3 4">
    <name type="scientific">Stichopus japonicus</name>
    <name type="common">Sea cucumber</name>
    <dbReference type="NCBI Taxonomy" id="307972"/>
    <lineage>
        <taxon>Eukaryota</taxon>
        <taxon>Metazoa</taxon>
        <taxon>Echinodermata</taxon>
        <taxon>Eleutherozoa</taxon>
        <taxon>Echinozoa</taxon>
        <taxon>Holothuroidea</taxon>
        <taxon>Aspidochirotacea</taxon>
        <taxon>Aspidochirotida</taxon>
        <taxon>Stichopodidae</taxon>
        <taxon>Apostichopus</taxon>
    </lineage>
</organism>
<protein>
    <recommendedName>
        <fullName evidence="2">Integrase catalytic domain-containing protein</fullName>
    </recommendedName>
</protein>